<feature type="domain" description="HNH nuclease" evidence="2">
    <location>
        <begin position="36"/>
        <end position="95"/>
    </location>
</feature>
<dbReference type="Gene3D" id="1.10.30.50">
    <property type="match status" value="1"/>
</dbReference>
<sequence length="110" mass="12609">MVSAGQTCPCRQIAKTETARQYDEQRGNSSERGYDWQWRKLRDRHLAGSPLCVECLASEIVEVAVDVDHITPIRLAPERRLDPTNLQSLCRRHHNEKTRAESRGHAQTSE</sequence>
<protein>
    <recommendedName>
        <fullName evidence="2">HNH nuclease domain-containing protein</fullName>
    </recommendedName>
</protein>
<feature type="region of interest" description="Disordered" evidence="1">
    <location>
        <begin position="84"/>
        <end position="110"/>
    </location>
</feature>
<evidence type="ECO:0000256" key="1">
    <source>
        <dbReference type="SAM" id="MobiDB-lite"/>
    </source>
</evidence>
<comment type="caution">
    <text evidence="3">The sequence shown here is derived from an EMBL/GenBank/DDBJ whole genome shotgun (WGS) entry which is preliminary data.</text>
</comment>
<dbReference type="EMBL" id="BMZE01000001">
    <property type="protein sequence ID" value="GHA11352.1"/>
    <property type="molecule type" value="Genomic_DNA"/>
</dbReference>
<name>A0A918VP43_9HYPH</name>
<proteinExistence type="predicted"/>
<evidence type="ECO:0000313" key="4">
    <source>
        <dbReference type="Proteomes" id="UP000646579"/>
    </source>
</evidence>
<dbReference type="InterPro" id="IPR002711">
    <property type="entry name" value="HNH"/>
</dbReference>
<dbReference type="InterPro" id="IPR003615">
    <property type="entry name" value="HNH_nuc"/>
</dbReference>
<dbReference type="Proteomes" id="UP000646579">
    <property type="component" value="Unassembled WGS sequence"/>
</dbReference>
<reference evidence="3" key="2">
    <citation type="submission" date="2020-09" db="EMBL/GenBank/DDBJ databases">
        <authorList>
            <person name="Sun Q."/>
            <person name="Kim S."/>
        </authorList>
    </citation>
    <scope>NUCLEOTIDE SEQUENCE</scope>
    <source>
        <strain evidence="3">KCTC 32437</strain>
    </source>
</reference>
<dbReference type="GO" id="GO:0004519">
    <property type="term" value="F:endonuclease activity"/>
    <property type="evidence" value="ECO:0007669"/>
    <property type="project" value="InterPro"/>
</dbReference>
<dbReference type="CDD" id="cd00085">
    <property type="entry name" value="HNHc"/>
    <property type="match status" value="1"/>
</dbReference>
<dbReference type="GO" id="GO:0008270">
    <property type="term" value="F:zinc ion binding"/>
    <property type="evidence" value="ECO:0007669"/>
    <property type="project" value="InterPro"/>
</dbReference>
<gene>
    <name evidence="3" type="ORF">GCM10007989_02070</name>
</gene>
<dbReference type="SMART" id="SM00507">
    <property type="entry name" value="HNHc"/>
    <property type="match status" value="1"/>
</dbReference>
<dbReference type="AlphaFoldDB" id="A0A918VP43"/>
<organism evidence="3 4">
    <name type="scientific">Devosia pacifica</name>
    <dbReference type="NCBI Taxonomy" id="1335967"/>
    <lineage>
        <taxon>Bacteria</taxon>
        <taxon>Pseudomonadati</taxon>
        <taxon>Pseudomonadota</taxon>
        <taxon>Alphaproteobacteria</taxon>
        <taxon>Hyphomicrobiales</taxon>
        <taxon>Devosiaceae</taxon>
        <taxon>Devosia</taxon>
    </lineage>
</organism>
<reference evidence="3" key="1">
    <citation type="journal article" date="2014" name="Int. J. Syst. Evol. Microbiol.">
        <title>Complete genome sequence of Corynebacterium casei LMG S-19264T (=DSM 44701T), isolated from a smear-ripened cheese.</title>
        <authorList>
            <consortium name="US DOE Joint Genome Institute (JGI-PGF)"/>
            <person name="Walter F."/>
            <person name="Albersmeier A."/>
            <person name="Kalinowski J."/>
            <person name="Ruckert C."/>
        </authorList>
    </citation>
    <scope>NUCLEOTIDE SEQUENCE</scope>
    <source>
        <strain evidence="3">KCTC 32437</strain>
    </source>
</reference>
<keyword evidence="4" id="KW-1185">Reference proteome</keyword>
<accession>A0A918VP43</accession>
<evidence type="ECO:0000259" key="2">
    <source>
        <dbReference type="SMART" id="SM00507"/>
    </source>
</evidence>
<dbReference type="Pfam" id="PF01844">
    <property type="entry name" value="HNH"/>
    <property type="match status" value="1"/>
</dbReference>
<evidence type="ECO:0000313" key="3">
    <source>
        <dbReference type="EMBL" id="GHA11352.1"/>
    </source>
</evidence>
<dbReference type="GO" id="GO:0003676">
    <property type="term" value="F:nucleic acid binding"/>
    <property type="evidence" value="ECO:0007669"/>
    <property type="project" value="InterPro"/>
</dbReference>